<gene>
    <name evidence="3" type="primary">Contig16924.g18027</name>
    <name evidence="3" type="ORF">STYLEM_9623</name>
</gene>
<feature type="coiled-coil region" evidence="1">
    <location>
        <begin position="866"/>
        <end position="981"/>
    </location>
</feature>
<feature type="region of interest" description="Disordered" evidence="2">
    <location>
        <begin position="1051"/>
        <end position="1074"/>
    </location>
</feature>
<evidence type="ECO:0000313" key="3">
    <source>
        <dbReference type="EMBL" id="CDW80620.1"/>
    </source>
</evidence>
<evidence type="ECO:0000256" key="1">
    <source>
        <dbReference type="SAM" id="Coils"/>
    </source>
</evidence>
<feature type="compositionally biased region" description="Polar residues" evidence="2">
    <location>
        <begin position="1020"/>
        <end position="1038"/>
    </location>
</feature>
<feature type="coiled-coil region" evidence="1">
    <location>
        <begin position="82"/>
        <end position="147"/>
    </location>
</feature>
<feature type="coiled-coil region" evidence="1">
    <location>
        <begin position="457"/>
        <end position="516"/>
    </location>
</feature>
<name>A0A078AEH8_STYLE</name>
<feature type="coiled-coil region" evidence="1">
    <location>
        <begin position="573"/>
        <end position="675"/>
    </location>
</feature>
<feature type="region of interest" description="Disordered" evidence="2">
    <location>
        <begin position="216"/>
        <end position="280"/>
    </location>
</feature>
<proteinExistence type="predicted"/>
<feature type="region of interest" description="Disordered" evidence="2">
    <location>
        <begin position="787"/>
        <end position="808"/>
    </location>
</feature>
<feature type="region of interest" description="Disordered" evidence="2">
    <location>
        <begin position="1364"/>
        <end position="1414"/>
    </location>
</feature>
<feature type="region of interest" description="Disordered" evidence="2">
    <location>
        <begin position="984"/>
        <end position="1038"/>
    </location>
</feature>
<feature type="compositionally biased region" description="Polar residues" evidence="2">
    <location>
        <begin position="1372"/>
        <end position="1381"/>
    </location>
</feature>
<dbReference type="Proteomes" id="UP000039865">
    <property type="component" value="Unassembled WGS sequence"/>
</dbReference>
<dbReference type="EMBL" id="CCKQ01009158">
    <property type="protein sequence ID" value="CDW80620.1"/>
    <property type="molecule type" value="Genomic_DNA"/>
</dbReference>
<feature type="region of interest" description="Disordered" evidence="2">
    <location>
        <begin position="1177"/>
        <end position="1201"/>
    </location>
</feature>
<protein>
    <submittedName>
        <fullName evidence="3">Uncharacterized protein</fullName>
    </submittedName>
</protein>
<feature type="compositionally biased region" description="Low complexity" evidence="2">
    <location>
        <begin position="1188"/>
        <end position="1198"/>
    </location>
</feature>
<feature type="compositionally biased region" description="Basic and acidic residues" evidence="2">
    <location>
        <begin position="250"/>
        <end position="263"/>
    </location>
</feature>
<reference evidence="3 4" key="1">
    <citation type="submission" date="2014-06" db="EMBL/GenBank/DDBJ databases">
        <authorList>
            <person name="Swart Estienne"/>
        </authorList>
    </citation>
    <scope>NUCLEOTIDE SEQUENCE [LARGE SCALE GENOMIC DNA]</scope>
    <source>
        <strain evidence="3 4">130c</strain>
    </source>
</reference>
<feature type="compositionally biased region" description="Basic and acidic residues" evidence="2">
    <location>
        <begin position="1178"/>
        <end position="1187"/>
    </location>
</feature>
<feature type="coiled-coil region" evidence="1">
    <location>
        <begin position="1135"/>
        <end position="1169"/>
    </location>
</feature>
<organism evidence="3 4">
    <name type="scientific">Stylonychia lemnae</name>
    <name type="common">Ciliate</name>
    <dbReference type="NCBI Taxonomy" id="5949"/>
    <lineage>
        <taxon>Eukaryota</taxon>
        <taxon>Sar</taxon>
        <taxon>Alveolata</taxon>
        <taxon>Ciliophora</taxon>
        <taxon>Intramacronucleata</taxon>
        <taxon>Spirotrichea</taxon>
        <taxon>Stichotrichia</taxon>
        <taxon>Sporadotrichida</taxon>
        <taxon>Oxytrichidae</taxon>
        <taxon>Stylonychinae</taxon>
        <taxon>Stylonychia</taxon>
    </lineage>
</organism>
<feature type="compositionally biased region" description="Low complexity" evidence="2">
    <location>
        <begin position="1394"/>
        <end position="1414"/>
    </location>
</feature>
<sequence>MRSSSQPPVTQSASNQFSKVLNERLSKQDQWQRNYKNLPLIRENSQDYRELCEGIIPQEEFFVTQLMDITEQFKGHHMTKMIRELKQDKAILQQKLEEYKTKLEQMEDKYRGVDEKMLKLTQDAEKLTQMNQNQKKLIDDYQKTNENISIKIREGVANMMSKSANTSPMNSPTLNTSDEQSQKINNGIKLGLSSLLSKKNPLDNVEEETKLEIIKEEDEAAQETPRAQKIVRNKTRTKSSAGNDALMRQTTEKKQVTIEEQKEQATSPLKTQQQSPQNQQKLLESKISELEEEIIQLQNEQRLHDKTVEDLRSKNLLLRKDLDEEYEQNGKLKVSQQEQTQAHRLMQDKWEKDMLELEENFNKRLREHQQIQNSNKDDVNQELIEQIQKQDIFYNDLFHHYQQLQNDWRSMENHIRGVNLNQSQIEQKYSLLLEQFQQVILEYSHDEVIHKSQQEQEEIYQKMLAQKDDQIRSLEEEDRRKDKLIEQLQVKIEENQKNQQQDIENLKLIKKQTEQMEGKFSKQIQERDTQIQSLQYQLLNQSRLNTSPGQLKDSESYQLQKKDKEIQELIKTKDLNQKLIIQLEKQLKDSEAKLNKLKSQSQEQSKRDIENLQKVSQQQLSELDELHKARQQDQRELQQLRQSNHQLEADIKAVMDQLEQQIQSKNQISQQQQDDYDEEQFNSDMQELDFYLNEMREVKSRIQLNCIETKAAILNQRLTNRQLEDFGIGSIQVQFKDSIKTTIIMLKDVIRQELEHLIVLNSQTIEIQEISQDQQSQLAIQQEQQKTAVKKQSPSKNHQALPVNQQTFNTQSNEDAIKELEEKIFNRLIRLVEDDSVQILSTDELLDQVTFNFQRLLQENNDLIKIQTLNNQNLDYENIANEYQQLVDENQSLREKVRVLQNELSLKIREMEIRMLDQQKSDRDQNMKLVEEVNEVQQKNKMLQDQITDILHKYQIIDQQYQNQFKENNQLQRMLESYQHQITASMASDKTPSIKDQKSKQSLERKHNTEENISKHDGQLGSSSIKLSSNNLQTNSTQYNNMISSTADRERYFSPSDKSSNNNMSIKNFDEKEDNELLRSKSTISKGTVQSKNNPHNNIVHQNYKNQAKTLAPSIHRYNYSQNNNNIIKAKSHKFNHREEENDKLNKLIDEYRKENEKCAMKIQDLQLKLHTTSNKFQAEKDKKESLIKSQISSKKSQNSFDLGSYKPAGSSLSYEQQFSDCSNQRAQVRDNYQKLQNPHQLHQLNTLQYLAYQDNQFPQSHGVTPSANNQKIQEQMVQQMGNSQRPVNSHFYSPRETINQPLNQPNAQQMSSLRHGFMANNMNPVIDQSYYGLSKKLQAYNNEQKSGPKHETRNSLSNQNSYEINNMKLGNGSNVNNNQLDDGISDRLQKRPSLGGSKSKKSSGYSNNKGLYY</sequence>
<evidence type="ECO:0000313" key="4">
    <source>
        <dbReference type="Proteomes" id="UP000039865"/>
    </source>
</evidence>
<keyword evidence="1" id="KW-0175">Coiled coil</keyword>
<feature type="compositionally biased region" description="Polar residues" evidence="2">
    <location>
        <begin position="1056"/>
        <end position="1066"/>
    </location>
</feature>
<accession>A0A078AEH8</accession>
<feature type="compositionally biased region" description="Basic and acidic residues" evidence="2">
    <location>
        <begin position="992"/>
        <end position="1018"/>
    </location>
</feature>
<dbReference type="InParanoid" id="A0A078AEH8"/>
<dbReference type="OMA" id="CGLMVRV"/>
<keyword evidence="4" id="KW-1185">Reference proteome</keyword>
<feature type="coiled-coil region" evidence="1">
    <location>
        <begin position="280"/>
        <end position="328"/>
    </location>
</feature>
<evidence type="ECO:0000256" key="2">
    <source>
        <dbReference type="SAM" id="MobiDB-lite"/>
    </source>
</evidence>